<evidence type="ECO:0000313" key="2">
    <source>
        <dbReference type="EMBL" id="VDP20475.1"/>
    </source>
</evidence>
<evidence type="ECO:0000313" key="4">
    <source>
        <dbReference type="WBParaSite" id="SBAD_0000931301-mRNA-1"/>
    </source>
</evidence>
<evidence type="ECO:0000313" key="3">
    <source>
        <dbReference type="Proteomes" id="UP000270296"/>
    </source>
</evidence>
<dbReference type="EMBL" id="UZAM01012182">
    <property type="protein sequence ID" value="VDP20475.1"/>
    <property type="molecule type" value="Genomic_DNA"/>
</dbReference>
<reference evidence="4" key="1">
    <citation type="submission" date="2016-06" db="UniProtKB">
        <authorList>
            <consortium name="WormBaseParasite"/>
        </authorList>
    </citation>
    <scope>IDENTIFICATION</scope>
</reference>
<accession>A0A183IZE0</accession>
<sequence length="350" mass="39141">MFLFKCCSGGWKTKKAKSVVGETTDACPLKEEEQVKCGLSMKSGTNAPESCDANSFKHLAHPSHISPNPSLNIPFIDEFNDAPVLVQIAEKKFQHATPRRSIMLPPFSSSKQYDIESLPPVALRRPSLTSTGTPPAETIKLQRNNRRTSSSSVNSEDFKAVIDKALENEQEVSCLKKLLSEKFSGKSYCVSKLSGATEDNVNKLKPLKSLEPTYDNMDSVLHLESVFSDGLDSGVETDISWRSSRYGSTKCMHHLGSQSIAPSRPSSVLDVSNTSATEIRWPSCLEPSYRLELASYDFHITNYDEDFACMNMIDWACKLISSMKSPLINDEYLMNLIHMMLYDCTMFHRH</sequence>
<evidence type="ECO:0000256" key="1">
    <source>
        <dbReference type="SAM" id="MobiDB-lite"/>
    </source>
</evidence>
<name>A0A183IZE0_9BILA</name>
<dbReference type="WBParaSite" id="SBAD_0000931301-mRNA-1">
    <property type="protein sequence ID" value="SBAD_0000931301-mRNA-1"/>
    <property type="gene ID" value="SBAD_0000931301"/>
</dbReference>
<keyword evidence="3" id="KW-1185">Reference proteome</keyword>
<gene>
    <name evidence="2" type="ORF">SBAD_LOCUS8987</name>
</gene>
<reference evidence="2 3" key="2">
    <citation type="submission" date="2018-11" db="EMBL/GenBank/DDBJ databases">
        <authorList>
            <consortium name="Pathogen Informatics"/>
        </authorList>
    </citation>
    <scope>NUCLEOTIDE SEQUENCE [LARGE SCALE GENOMIC DNA]</scope>
</reference>
<dbReference type="AlphaFoldDB" id="A0A183IZE0"/>
<feature type="region of interest" description="Disordered" evidence="1">
    <location>
        <begin position="124"/>
        <end position="154"/>
    </location>
</feature>
<protein>
    <submittedName>
        <fullName evidence="4">DEP domain-containing protein</fullName>
    </submittedName>
</protein>
<organism evidence="4">
    <name type="scientific">Soboliphyme baturini</name>
    <dbReference type="NCBI Taxonomy" id="241478"/>
    <lineage>
        <taxon>Eukaryota</taxon>
        <taxon>Metazoa</taxon>
        <taxon>Ecdysozoa</taxon>
        <taxon>Nematoda</taxon>
        <taxon>Enoplea</taxon>
        <taxon>Dorylaimia</taxon>
        <taxon>Dioctophymatida</taxon>
        <taxon>Dioctophymatoidea</taxon>
        <taxon>Soboliphymatidae</taxon>
        <taxon>Soboliphyme</taxon>
    </lineage>
</organism>
<proteinExistence type="predicted"/>
<dbReference type="Proteomes" id="UP000270296">
    <property type="component" value="Unassembled WGS sequence"/>
</dbReference>